<name>A0ABT1PQN8_9ACTN</name>
<dbReference type="SMART" id="SM00418">
    <property type="entry name" value="HTH_ARSR"/>
    <property type="match status" value="1"/>
</dbReference>
<dbReference type="Gene3D" id="1.10.10.10">
    <property type="entry name" value="Winged helix-like DNA-binding domain superfamily/Winged helix DNA-binding domain"/>
    <property type="match status" value="1"/>
</dbReference>
<dbReference type="SUPFAM" id="SSF46785">
    <property type="entry name" value="Winged helix' DNA-binding domain"/>
    <property type="match status" value="1"/>
</dbReference>
<keyword evidence="3" id="KW-1185">Reference proteome</keyword>
<reference evidence="2 3" key="1">
    <citation type="submission" date="2022-06" db="EMBL/GenBank/DDBJ databases">
        <title>Draft genome sequence of type strain Streptomyces rubrisoli DSM 42083.</title>
        <authorList>
            <person name="Duangmal K."/>
            <person name="Klaysubun C."/>
        </authorList>
    </citation>
    <scope>NUCLEOTIDE SEQUENCE [LARGE SCALE GENOMIC DNA]</scope>
    <source>
        <strain evidence="2 3">DSM 42083</strain>
    </source>
</reference>
<dbReference type="NCBIfam" id="NF033788">
    <property type="entry name" value="HTH_metalloreg"/>
    <property type="match status" value="1"/>
</dbReference>
<gene>
    <name evidence="2" type="ORF">NON19_32020</name>
</gene>
<organism evidence="2 3">
    <name type="scientific">Streptantibioticus rubrisoli</name>
    <dbReference type="NCBI Taxonomy" id="1387313"/>
    <lineage>
        <taxon>Bacteria</taxon>
        <taxon>Bacillati</taxon>
        <taxon>Actinomycetota</taxon>
        <taxon>Actinomycetes</taxon>
        <taxon>Kitasatosporales</taxon>
        <taxon>Streptomycetaceae</taxon>
        <taxon>Streptantibioticus</taxon>
    </lineage>
</organism>
<dbReference type="PRINTS" id="PR00778">
    <property type="entry name" value="HTHARSR"/>
</dbReference>
<dbReference type="PANTHER" id="PTHR39168:SF1">
    <property type="entry name" value="TRANSCRIPTIONAL REGULATORY PROTEIN"/>
    <property type="match status" value="1"/>
</dbReference>
<sequence length="267" mass="29340">MVYRTGIRWRLMRDLAGDANFLTPAALIGDQTRARILLALLDNRALPMTMLATEAGVAPSTVSGHLTQLVEGGLLTVRRQGRHRYYSLASAEVAHALETLAKLAPPFTPRSLRSGTRARAMRLARTCYDHLAGHLGVSVMQALIERKALIGGNGVHDPARSVKDRLSAPGWDLTYEVTEHGWTVLGEVGVEPPRTARKAVRYCVDWTEQRHHLSGAVGAVVLERLLELGWVVKAPNSRVVRVPDKGVHGFREWLGIEMDALRTRAAA</sequence>
<dbReference type="Pfam" id="PF12840">
    <property type="entry name" value="HTH_20"/>
    <property type="match status" value="1"/>
</dbReference>
<evidence type="ECO:0000313" key="2">
    <source>
        <dbReference type="EMBL" id="MCQ4046558.1"/>
    </source>
</evidence>
<dbReference type="Proteomes" id="UP001206206">
    <property type="component" value="Unassembled WGS sequence"/>
</dbReference>
<evidence type="ECO:0000313" key="3">
    <source>
        <dbReference type="Proteomes" id="UP001206206"/>
    </source>
</evidence>
<evidence type="ECO:0000259" key="1">
    <source>
        <dbReference type="PROSITE" id="PS50987"/>
    </source>
</evidence>
<dbReference type="EMBL" id="JANFNH010000073">
    <property type="protein sequence ID" value="MCQ4046558.1"/>
    <property type="molecule type" value="Genomic_DNA"/>
</dbReference>
<dbReference type="InterPro" id="IPR001845">
    <property type="entry name" value="HTH_ArsR_DNA-bd_dom"/>
</dbReference>
<dbReference type="PANTHER" id="PTHR39168">
    <property type="entry name" value="TRANSCRIPTIONAL REGULATOR-RELATED"/>
    <property type="match status" value="1"/>
</dbReference>
<dbReference type="InterPro" id="IPR052543">
    <property type="entry name" value="HTH_Metal-responsive_Reg"/>
</dbReference>
<accession>A0ABT1PQN8</accession>
<dbReference type="InterPro" id="IPR011991">
    <property type="entry name" value="ArsR-like_HTH"/>
</dbReference>
<comment type="caution">
    <text evidence="2">The sequence shown here is derived from an EMBL/GenBank/DDBJ whole genome shotgun (WGS) entry which is preliminary data.</text>
</comment>
<protein>
    <submittedName>
        <fullName evidence="2">Winged helix-turn-helix domain-containing protein</fullName>
    </submittedName>
</protein>
<dbReference type="PROSITE" id="PS50987">
    <property type="entry name" value="HTH_ARSR_2"/>
    <property type="match status" value="1"/>
</dbReference>
<feature type="domain" description="HTH arsR-type" evidence="1">
    <location>
        <begin position="13"/>
        <end position="108"/>
    </location>
</feature>
<dbReference type="InterPro" id="IPR036388">
    <property type="entry name" value="WH-like_DNA-bd_sf"/>
</dbReference>
<dbReference type="InterPro" id="IPR036390">
    <property type="entry name" value="WH_DNA-bd_sf"/>
</dbReference>
<dbReference type="CDD" id="cd00090">
    <property type="entry name" value="HTH_ARSR"/>
    <property type="match status" value="1"/>
</dbReference>
<proteinExistence type="predicted"/>